<dbReference type="AlphaFoldDB" id="X0SBW7"/>
<keyword evidence="1" id="KW-1133">Transmembrane helix</keyword>
<feature type="non-terminal residue" evidence="2">
    <location>
        <position position="1"/>
    </location>
</feature>
<accession>X0SBW7</accession>
<sequence length="291" mass="32535">RTALPPDYGVENFKVFADEKFFVVLRYITWLGPHRPRTVNSEGWTFYKAWVAPSFHERGAIIGVGASGSYDHAEEVFEEFSAAITLPPHQVDKIERGVTPYRRPPYSVVGDGFLCLGDSACLTKPFSGEGVTSGWTLCKIAAEVVDQALREGGYLGADSLWPINARYFRHQGAKFAGILSTVPSAANASRQENSYLFEKDVIFSEDDLTDMNRDFEMHLSARKILRILGVIALGVLTGRYSFGGLRALLRSVRISGRIRRHYEAFPENRSAFASWVDTAEDLWRQADPKMG</sequence>
<evidence type="ECO:0000256" key="1">
    <source>
        <dbReference type="SAM" id="Phobius"/>
    </source>
</evidence>
<reference evidence="2" key="1">
    <citation type="journal article" date="2014" name="Front. Microbiol.">
        <title>High frequency of phylogenetically diverse reductive dehalogenase-homologous genes in deep subseafloor sedimentary metagenomes.</title>
        <authorList>
            <person name="Kawai M."/>
            <person name="Futagami T."/>
            <person name="Toyoda A."/>
            <person name="Takaki Y."/>
            <person name="Nishi S."/>
            <person name="Hori S."/>
            <person name="Arai W."/>
            <person name="Tsubouchi T."/>
            <person name="Morono Y."/>
            <person name="Uchiyama I."/>
            <person name="Ito T."/>
            <person name="Fujiyama A."/>
            <person name="Inagaki F."/>
            <person name="Takami H."/>
        </authorList>
    </citation>
    <scope>NUCLEOTIDE SEQUENCE</scope>
    <source>
        <strain evidence="2">Expedition CK06-06</strain>
    </source>
</reference>
<name>X0SBW7_9ZZZZ</name>
<evidence type="ECO:0008006" key="3">
    <source>
        <dbReference type="Google" id="ProtNLM"/>
    </source>
</evidence>
<evidence type="ECO:0000313" key="2">
    <source>
        <dbReference type="EMBL" id="GAF72661.1"/>
    </source>
</evidence>
<dbReference type="SUPFAM" id="SSF51905">
    <property type="entry name" value="FAD/NAD(P)-binding domain"/>
    <property type="match status" value="1"/>
</dbReference>
<gene>
    <name evidence="2" type="ORF">S01H1_07946</name>
</gene>
<dbReference type="EMBL" id="BARS01004077">
    <property type="protein sequence ID" value="GAF72661.1"/>
    <property type="molecule type" value="Genomic_DNA"/>
</dbReference>
<dbReference type="InterPro" id="IPR036188">
    <property type="entry name" value="FAD/NAD-bd_sf"/>
</dbReference>
<keyword evidence="1" id="KW-0472">Membrane</keyword>
<proteinExistence type="predicted"/>
<keyword evidence="1" id="KW-0812">Transmembrane</keyword>
<organism evidence="2">
    <name type="scientific">marine sediment metagenome</name>
    <dbReference type="NCBI Taxonomy" id="412755"/>
    <lineage>
        <taxon>unclassified sequences</taxon>
        <taxon>metagenomes</taxon>
        <taxon>ecological metagenomes</taxon>
    </lineage>
</organism>
<comment type="caution">
    <text evidence="2">The sequence shown here is derived from an EMBL/GenBank/DDBJ whole genome shotgun (WGS) entry which is preliminary data.</text>
</comment>
<protein>
    <recommendedName>
        <fullName evidence="3">FAD-binding domain-containing protein</fullName>
    </recommendedName>
</protein>
<dbReference type="Gene3D" id="3.50.50.60">
    <property type="entry name" value="FAD/NAD(P)-binding domain"/>
    <property type="match status" value="1"/>
</dbReference>
<feature type="transmembrane region" description="Helical" evidence="1">
    <location>
        <begin position="227"/>
        <end position="249"/>
    </location>
</feature>